<dbReference type="Proteomes" id="UP001152518">
    <property type="component" value="Unassembled WGS sequence"/>
</dbReference>
<organism evidence="1">
    <name type="scientific">Shewanella xiamenensis</name>
    <dbReference type="NCBI Taxonomy" id="332186"/>
    <lineage>
        <taxon>Bacteria</taxon>
        <taxon>Pseudomonadati</taxon>
        <taxon>Pseudomonadota</taxon>
        <taxon>Gammaproteobacteria</taxon>
        <taxon>Alteromonadales</taxon>
        <taxon>Shewanellaceae</taxon>
        <taxon>Shewanella</taxon>
    </lineage>
</organism>
<reference evidence="1" key="2">
    <citation type="submission" date="2019-04" db="EMBL/GenBank/DDBJ databases">
        <authorList>
            <person name="Zou H."/>
        </authorList>
    </citation>
    <scope>NUCLEOTIDE SEQUENCE</scope>
    <source>
        <strain evidence="1">2015oxa</strain>
    </source>
</reference>
<sequence>MLSTCEWFIVNLGDALISQSTLSAHQYHLTKVYQQAGSPENLLAVFKHESQDLHCHIKLFLTSEFQELAMLDGAVRCVKPNFSGTSYLAGNPSYMLKK</sequence>
<gene>
    <name evidence="1" type="ORF">E2650_02315</name>
    <name evidence="2" type="ORF">ODY93_05295</name>
</gene>
<protein>
    <submittedName>
        <fullName evidence="1">Uncharacterized protein</fullName>
    </submittedName>
</protein>
<keyword evidence="3" id="KW-1185">Reference proteome</keyword>
<evidence type="ECO:0000313" key="2">
    <source>
        <dbReference type="EMBL" id="MDI5830973.1"/>
    </source>
</evidence>
<dbReference type="Proteomes" id="UP001159075">
    <property type="component" value="Unassembled WGS sequence"/>
</dbReference>
<reference evidence="2 3" key="3">
    <citation type="submission" date="2022-09" db="EMBL/GenBank/DDBJ databases">
        <title>The outer-membrane cytochrome OmcA is essential for infection of Shewanella oneidensis by a zebrafish-associated bacteriophage.</title>
        <authorList>
            <person name="Grenfell A.W."/>
            <person name="Intile P."/>
            <person name="Mcfarlane J."/>
            <person name="Leung D."/>
            <person name="Abdalla K."/>
            <person name="Wold M."/>
            <person name="Kees E."/>
            <person name="Gralnick J."/>
        </authorList>
    </citation>
    <scope>NUCLEOTIDE SEQUENCE [LARGE SCALE GENOMIC DNA]</scope>
    <source>
        <strain evidence="2 3">NF-5</strain>
    </source>
</reference>
<dbReference type="EMBL" id="SUNE01000001">
    <property type="protein sequence ID" value="MDG5898753.1"/>
    <property type="molecule type" value="Genomic_DNA"/>
</dbReference>
<evidence type="ECO:0000313" key="1">
    <source>
        <dbReference type="EMBL" id="MDG5898753.1"/>
    </source>
</evidence>
<proteinExistence type="predicted"/>
<name>A0AAW6QTN7_9GAMM</name>
<dbReference type="EMBL" id="JAOTLW010000004">
    <property type="protein sequence ID" value="MDI5830973.1"/>
    <property type="molecule type" value="Genomic_DNA"/>
</dbReference>
<evidence type="ECO:0000313" key="3">
    <source>
        <dbReference type="Proteomes" id="UP001159075"/>
    </source>
</evidence>
<dbReference type="GeneID" id="75189927"/>
<reference evidence="1" key="1">
    <citation type="journal article" date="2019" name="Int J Environ Res Public Health">
        <title>Characterization of Chromosome-Mediated BlaOXA-894 in Shewanella xiamenensis Isolated from Pig Wastewater.</title>
        <authorList>
            <person name="Zou H."/>
            <person name="Zhou Z."/>
            <person name="Xia H."/>
            <person name="Zhao Q."/>
            <person name="Li X."/>
        </authorList>
    </citation>
    <scope>NUCLEOTIDE SEQUENCE</scope>
    <source>
        <strain evidence="1">2015oxa</strain>
    </source>
</reference>
<accession>A0AAW6QTN7</accession>
<dbReference type="RefSeq" id="WP_037427086.1">
    <property type="nucleotide sequence ID" value="NZ_AP025014.1"/>
</dbReference>
<comment type="caution">
    <text evidence="1">The sequence shown here is derived from an EMBL/GenBank/DDBJ whole genome shotgun (WGS) entry which is preliminary data.</text>
</comment>
<dbReference type="AlphaFoldDB" id="A0AAW6QTN7"/>